<keyword evidence="8" id="KW-1185">Reference proteome</keyword>
<dbReference type="EMBL" id="ARXX01000050">
    <property type="protein sequence ID" value="MBF5057589.1"/>
    <property type="molecule type" value="Genomic_DNA"/>
</dbReference>
<dbReference type="SUPFAM" id="SSF88946">
    <property type="entry name" value="Sigma2 domain of RNA polymerase sigma factors"/>
    <property type="match status" value="1"/>
</dbReference>
<evidence type="ECO:0000259" key="5">
    <source>
        <dbReference type="Pfam" id="PF04542"/>
    </source>
</evidence>
<dbReference type="Pfam" id="PF04542">
    <property type="entry name" value="Sigma70_r2"/>
    <property type="match status" value="1"/>
</dbReference>
<dbReference type="InterPro" id="IPR013325">
    <property type="entry name" value="RNA_pol_sigma_r2"/>
</dbReference>
<organism evidence="7 8">
    <name type="scientific">Alloalcanivorax profundimaris</name>
    <dbReference type="NCBI Taxonomy" id="2735259"/>
    <lineage>
        <taxon>Bacteria</taxon>
        <taxon>Pseudomonadati</taxon>
        <taxon>Pseudomonadota</taxon>
        <taxon>Gammaproteobacteria</taxon>
        <taxon>Oceanospirillales</taxon>
        <taxon>Alcanivoracaceae</taxon>
        <taxon>Alloalcanivorax</taxon>
    </lineage>
</organism>
<gene>
    <name evidence="7" type="ORF">Y5W_02883</name>
</gene>
<dbReference type="RefSeq" id="WP_194865773.1">
    <property type="nucleotide sequence ID" value="NZ_ARXX01000050.1"/>
</dbReference>
<evidence type="ECO:0000256" key="2">
    <source>
        <dbReference type="ARBA" id="ARBA00023015"/>
    </source>
</evidence>
<dbReference type="Gene3D" id="1.10.10.10">
    <property type="entry name" value="Winged helix-like DNA-binding domain superfamily/Winged helix DNA-binding domain"/>
    <property type="match status" value="1"/>
</dbReference>
<keyword evidence="2" id="KW-0805">Transcription regulation</keyword>
<feature type="domain" description="RNA polymerase sigma-70 region 2" evidence="5">
    <location>
        <begin position="14"/>
        <end position="80"/>
    </location>
</feature>
<dbReference type="PANTHER" id="PTHR43133:SF63">
    <property type="entry name" value="RNA POLYMERASE SIGMA FACTOR FECI-RELATED"/>
    <property type="match status" value="1"/>
</dbReference>
<dbReference type="SUPFAM" id="SSF88659">
    <property type="entry name" value="Sigma3 and sigma4 domains of RNA polymerase sigma factors"/>
    <property type="match status" value="1"/>
</dbReference>
<comment type="caution">
    <text evidence="7">The sequence shown here is derived from an EMBL/GenBank/DDBJ whole genome shotgun (WGS) entry which is preliminary data.</text>
</comment>
<comment type="similarity">
    <text evidence="1">Belongs to the sigma-70 factor family. ECF subfamily.</text>
</comment>
<keyword evidence="3" id="KW-0731">Sigma factor</keyword>
<dbReference type="PANTHER" id="PTHR43133">
    <property type="entry name" value="RNA POLYMERASE ECF-TYPE SIGMA FACTO"/>
    <property type="match status" value="1"/>
</dbReference>
<accession>A0ABS0ATW6</accession>
<evidence type="ECO:0000256" key="4">
    <source>
        <dbReference type="ARBA" id="ARBA00023163"/>
    </source>
</evidence>
<dbReference type="InterPro" id="IPR007627">
    <property type="entry name" value="RNA_pol_sigma70_r2"/>
</dbReference>
<evidence type="ECO:0000256" key="1">
    <source>
        <dbReference type="ARBA" id="ARBA00010641"/>
    </source>
</evidence>
<dbReference type="Gene3D" id="1.10.1740.10">
    <property type="match status" value="1"/>
</dbReference>
<keyword evidence="4" id="KW-0804">Transcription</keyword>
<reference evidence="7 8" key="1">
    <citation type="submission" date="2012-09" db="EMBL/GenBank/DDBJ databases">
        <title>Genome Sequence of alkane-degrading Bacterium Alcanivorax sp. 521-1.</title>
        <authorList>
            <person name="Lai Q."/>
            <person name="Shao Z."/>
        </authorList>
    </citation>
    <scope>NUCLEOTIDE SEQUENCE [LARGE SCALE GENOMIC DNA]</scope>
    <source>
        <strain evidence="7 8">521-1</strain>
    </source>
</reference>
<dbReference type="NCBIfam" id="TIGR02937">
    <property type="entry name" value="sigma70-ECF"/>
    <property type="match status" value="1"/>
</dbReference>
<evidence type="ECO:0000313" key="7">
    <source>
        <dbReference type="EMBL" id="MBF5057589.1"/>
    </source>
</evidence>
<dbReference type="InterPro" id="IPR014284">
    <property type="entry name" value="RNA_pol_sigma-70_dom"/>
</dbReference>
<dbReference type="Proteomes" id="UP000662703">
    <property type="component" value="Unassembled WGS sequence"/>
</dbReference>
<dbReference type="Pfam" id="PF08281">
    <property type="entry name" value="Sigma70_r4_2"/>
    <property type="match status" value="1"/>
</dbReference>
<sequence>MSGVAKPHQTVETLYTEHHGWLRQWLGQRVGCPALAADLAHDTFLRLLARPRSLNNTHSARGYLRTVAERLCIDLWRRRAVEQAWLEVLAARPEEVEISPEDHAVIVETFCEIDEMLRRLPPKVARAFLLAQIDGLTYKDIAHRLGVSERTVKSYMAKAMLECMKINARYQGARG</sequence>
<evidence type="ECO:0000313" key="8">
    <source>
        <dbReference type="Proteomes" id="UP000662703"/>
    </source>
</evidence>
<dbReference type="InterPro" id="IPR013249">
    <property type="entry name" value="RNA_pol_sigma70_r4_t2"/>
</dbReference>
<dbReference type="CDD" id="cd06171">
    <property type="entry name" value="Sigma70_r4"/>
    <property type="match status" value="1"/>
</dbReference>
<name>A0ABS0ATW6_9GAMM</name>
<feature type="domain" description="RNA polymerase sigma factor 70 region 4 type 2" evidence="6">
    <location>
        <begin position="112"/>
        <end position="163"/>
    </location>
</feature>
<dbReference type="InterPro" id="IPR036388">
    <property type="entry name" value="WH-like_DNA-bd_sf"/>
</dbReference>
<dbReference type="InterPro" id="IPR013324">
    <property type="entry name" value="RNA_pol_sigma_r3/r4-like"/>
</dbReference>
<protein>
    <submittedName>
        <fullName evidence="7">FecI family ECF sigma factor</fullName>
    </submittedName>
</protein>
<proteinExistence type="inferred from homology"/>
<dbReference type="InterPro" id="IPR039425">
    <property type="entry name" value="RNA_pol_sigma-70-like"/>
</dbReference>
<evidence type="ECO:0000259" key="6">
    <source>
        <dbReference type="Pfam" id="PF08281"/>
    </source>
</evidence>
<evidence type="ECO:0000256" key="3">
    <source>
        <dbReference type="ARBA" id="ARBA00023082"/>
    </source>
</evidence>